<evidence type="ECO:0000256" key="5">
    <source>
        <dbReference type="ARBA" id="ARBA00023163"/>
    </source>
</evidence>
<dbReference type="PANTHER" id="PTHR12532:SF6">
    <property type="entry name" value="TRANSCRIPTIONAL REGULATORY PROTEIN YEBC-RELATED"/>
    <property type="match status" value="1"/>
</dbReference>
<dbReference type="FunFam" id="3.30.70.980:FF:000002">
    <property type="entry name" value="Probable transcriptional regulatory protein YebC"/>
    <property type="match status" value="1"/>
</dbReference>
<dbReference type="HAMAP" id="MF_00693">
    <property type="entry name" value="Transcrip_reg_TACO1"/>
    <property type="match status" value="1"/>
</dbReference>
<dbReference type="Proteomes" id="UP000030012">
    <property type="component" value="Unassembled WGS sequence"/>
</dbReference>
<dbReference type="NCBIfam" id="NF001030">
    <property type="entry name" value="PRK00110.1"/>
    <property type="match status" value="1"/>
</dbReference>
<dbReference type="InterPro" id="IPR029072">
    <property type="entry name" value="YebC-like"/>
</dbReference>
<dbReference type="AlphaFoldDB" id="A0A0A0I4A7"/>
<gene>
    <name evidence="9" type="ORF">Z968_09080</name>
</gene>
<evidence type="ECO:0000256" key="3">
    <source>
        <dbReference type="ARBA" id="ARBA00023015"/>
    </source>
</evidence>
<feature type="domain" description="TACO1/YebC-like N-terminal" evidence="8">
    <location>
        <begin position="5"/>
        <end position="76"/>
    </location>
</feature>
<keyword evidence="2 6" id="KW-0963">Cytoplasm</keyword>
<comment type="subcellular location">
    <subcellularLocation>
        <location evidence="6">Cytoplasm</location>
    </subcellularLocation>
</comment>
<sequence length="246" mass="27213">MSGHSKWHNIQAKKGKNDAAKGKVFTKIGRELILAARDGGSNPDTNSKLRDVIAKAKAANMPNDTIDRAIKKGAGELEGITYEEIVYEGYAPGGVAVMVKCLTDNRNRSAASVRHKFDKYGGNLGANGCVSYIFQRKGQLVIEKTDEIDEDELMMQALEAGAEDFNSEEEIFEITTDPEDFSAVREELEKNGYSFLEADVTMIPDVMAAVDMETAPKTQKLLDMLEDDDDVQDVYHNAEYPEEFEG</sequence>
<dbReference type="InterPro" id="IPR002876">
    <property type="entry name" value="Transcrip_reg_TACO1-like"/>
</dbReference>
<dbReference type="NCBIfam" id="TIGR01033">
    <property type="entry name" value="YebC/PmpR family DNA-binding transcriptional regulator"/>
    <property type="match status" value="1"/>
</dbReference>
<keyword evidence="5 6" id="KW-0804">Transcription</keyword>
<evidence type="ECO:0000259" key="8">
    <source>
        <dbReference type="Pfam" id="PF20772"/>
    </source>
</evidence>
<evidence type="ECO:0000256" key="2">
    <source>
        <dbReference type="ARBA" id="ARBA00022490"/>
    </source>
</evidence>
<reference evidence="9 10" key="1">
    <citation type="submission" date="2014-01" db="EMBL/GenBank/DDBJ databases">
        <title>Plasmidome dynamics in the species complex Clostridium novyi sensu lato converts strains of independent lineages into distinctly different pathogens.</title>
        <authorList>
            <person name="Skarin H."/>
            <person name="Segerman B."/>
        </authorList>
    </citation>
    <scope>NUCLEOTIDE SEQUENCE [LARGE SCALE GENOMIC DNA]</scope>
    <source>
        <strain evidence="9 10">4552</strain>
    </source>
</reference>
<dbReference type="GO" id="GO:0005829">
    <property type="term" value="C:cytosol"/>
    <property type="evidence" value="ECO:0007669"/>
    <property type="project" value="TreeGrafter"/>
</dbReference>
<dbReference type="RefSeq" id="WP_039255732.1">
    <property type="nucleotide sequence ID" value="NZ_JENJ01000039.1"/>
</dbReference>
<evidence type="ECO:0000256" key="6">
    <source>
        <dbReference type="HAMAP-Rule" id="MF_00693"/>
    </source>
</evidence>
<name>A0A0A0I4A7_CLONO</name>
<dbReference type="Pfam" id="PF01709">
    <property type="entry name" value="Transcrip_reg"/>
    <property type="match status" value="1"/>
</dbReference>
<dbReference type="Gene3D" id="1.10.10.200">
    <property type="match status" value="1"/>
</dbReference>
<dbReference type="Gene3D" id="3.30.70.980">
    <property type="match status" value="2"/>
</dbReference>
<evidence type="ECO:0000313" key="10">
    <source>
        <dbReference type="Proteomes" id="UP000030012"/>
    </source>
</evidence>
<evidence type="ECO:0000259" key="7">
    <source>
        <dbReference type="Pfam" id="PF01709"/>
    </source>
</evidence>
<dbReference type="OrthoDB" id="9781053at2"/>
<evidence type="ECO:0000256" key="4">
    <source>
        <dbReference type="ARBA" id="ARBA00023125"/>
    </source>
</evidence>
<feature type="domain" description="TACO1/YebC-like second and third" evidence="7">
    <location>
        <begin position="82"/>
        <end position="238"/>
    </location>
</feature>
<dbReference type="SUPFAM" id="SSF75625">
    <property type="entry name" value="YebC-like"/>
    <property type="match status" value="1"/>
</dbReference>
<organism evidence="9 10">
    <name type="scientific">Clostridium novyi A str. 4552</name>
    <dbReference type="NCBI Taxonomy" id="1444289"/>
    <lineage>
        <taxon>Bacteria</taxon>
        <taxon>Bacillati</taxon>
        <taxon>Bacillota</taxon>
        <taxon>Clostridia</taxon>
        <taxon>Eubacteriales</taxon>
        <taxon>Clostridiaceae</taxon>
        <taxon>Clostridium</taxon>
    </lineage>
</organism>
<dbReference type="FunFam" id="1.10.10.200:FF:000002">
    <property type="entry name" value="Probable transcriptional regulatory protein CLM62_37755"/>
    <property type="match status" value="1"/>
</dbReference>
<dbReference type="InterPro" id="IPR026564">
    <property type="entry name" value="Transcrip_reg_TACO1-like_dom3"/>
</dbReference>
<dbReference type="InterPro" id="IPR017856">
    <property type="entry name" value="Integrase-like_N"/>
</dbReference>
<dbReference type="NCBIfam" id="NF009044">
    <property type="entry name" value="PRK12378.1"/>
    <property type="match status" value="1"/>
</dbReference>
<protein>
    <recommendedName>
        <fullName evidence="6">Probable transcriptional regulatory protein Z968_09080</fullName>
    </recommendedName>
</protein>
<evidence type="ECO:0000256" key="1">
    <source>
        <dbReference type="ARBA" id="ARBA00008724"/>
    </source>
</evidence>
<dbReference type="EMBL" id="JENJ01000039">
    <property type="protein sequence ID" value="KGM95473.1"/>
    <property type="molecule type" value="Genomic_DNA"/>
</dbReference>
<comment type="similarity">
    <text evidence="1 6">Belongs to the TACO1 family.</text>
</comment>
<dbReference type="GO" id="GO:0006355">
    <property type="term" value="P:regulation of DNA-templated transcription"/>
    <property type="evidence" value="ECO:0007669"/>
    <property type="project" value="UniProtKB-UniRule"/>
</dbReference>
<comment type="caution">
    <text evidence="9">The sequence shown here is derived from an EMBL/GenBank/DDBJ whole genome shotgun (WGS) entry which is preliminary data.</text>
</comment>
<dbReference type="GO" id="GO:0003677">
    <property type="term" value="F:DNA binding"/>
    <property type="evidence" value="ECO:0007669"/>
    <property type="project" value="UniProtKB-UniRule"/>
</dbReference>
<keyword evidence="4 6" id="KW-0238">DNA-binding</keyword>
<accession>A0A0A0I4A7</accession>
<dbReference type="InterPro" id="IPR048300">
    <property type="entry name" value="TACO1_YebC-like_2nd/3rd_dom"/>
</dbReference>
<dbReference type="PANTHER" id="PTHR12532">
    <property type="entry name" value="TRANSLATIONAL ACTIVATOR OF CYTOCHROME C OXIDASE 1"/>
    <property type="match status" value="1"/>
</dbReference>
<keyword evidence="3 6" id="KW-0805">Transcription regulation</keyword>
<dbReference type="Pfam" id="PF20772">
    <property type="entry name" value="TACO1_YebC_N"/>
    <property type="match status" value="1"/>
</dbReference>
<dbReference type="InterPro" id="IPR049083">
    <property type="entry name" value="TACO1_YebC_N"/>
</dbReference>
<evidence type="ECO:0000313" key="9">
    <source>
        <dbReference type="EMBL" id="KGM95473.1"/>
    </source>
</evidence>
<proteinExistence type="inferred from homology"/>